<organism evidence="9 10">
    <name type="scientific">Jutongia huaianensis</name>
    <dbReference type="NCBI Taxonomy" id="2763668"/>
    <lineage>
        <taxon>Bacteria</taxon>
        <taxon>Bacillati</taxon>
        <taxon>Bacillota</taxon>
        <taxon>Clostridia</taxon>
        <taxon>Lachnospirales</taxon>
        <taxon>Lachnospiraceae</taxon>
        <taxon>Jutongia</taxon>
    </lineage>
</organism>
<dbReference type="Gene3D" id="2.70.98.10">
    <property type="match status" value="1"/>
</dbReference>
<comment type="caution">
    <text evidence="9">The sequence shown here is derived from an EMBL/GenBank/DDBJ whole genome shotgun (WGS) entry which is preliminary data.</text>
</comment>
<dbReference type="PROSITE" id="PS00545">
    <property type="entry name" value="ALDOSE_1_EPIMERASE"/>
    <property type="match status" value="1"/>
</dbReference>
<dbReference type="EMBL" id="JACRSX010000001">
    <property type="protein sequence ID" value="MBC8561295.1"/>
    <property type="molecule type" value="Genomic_DNA"/>
</dbReference>
<keyword evidence="10" id="KW-1185">Reference proteome</keyword>
<evidence type="ECO:0000256" key="3">
    <source>
        <dbReference type="ARBA" id="ARBA00006206"/>
    </source>
</evidence>
<dbReference type="InterPro" id="IPR047215">
    <property type="entry name" value="Galactose_mutarotase-like"/>
</dbReference>
<dbReference type="InterPro" id="IPR011013">
    <property type="entry name" value="Gal_mutarotase_sf_dom"/>
</dbReference>
<evidence type="ECO:0000256" key="8">
    <source>
        <dbReference type="PIRNR" id="PIRNR005096"/>
    </source>
</evidence>
<dbReference type="InterPro" id="IPR008183">
    <property type="entry name" value="Aldose_1/G6P_1-epimerase"/>
</dbReference>
<evidence type="ECO:0000256" key="4">
    <source>
        <dbReference type="ARBA" id="ARBA00013185"/>
    </source>
</evidence>
<dbReference type="Proteomes" id="UP000606193">
    <property type="component" value="Unassembled WGS sequence"/>
</dbReference>
<reference evidence="9 10" key="1">
    <citation type="submission" date="2020-08" db="EMBL/GenBank/DDBJ databases">
        <title>Genome public.</title>
        <authorList>
            <person name="Liu C."/>
            <person name="Sun Q."/>
        </authorList>
    </citation>
    <scope>NUCLEOTIDE SEQUENCE [LARGE SCALE GENOMIC DNA]</scope>
    <source>
        <strain evidence="9 10">NSJ-37</strain>
    </source>
</reference>
<dbReference type="PANTHER" id="PTHR10091:SF0">
    <property type="entry name" value="GALACTOSE MUTAROTASE"/>
    <property type="match status" value="1"/>
</dbReference>
<evidence type="ECO:0000256" key="5">
    <source>
        <dbReference type="ARBA" id="ARBA00014165"/>
    </source>
</evidence>
<evidence type="ECO:0000256" key="6">
    <source>
        <dbReference type="ARBA" id="ARBA00023235"/>
    </source>
</evidence>
<protein>
    <recommendedName>
        <fullName evidence="5 8">Aldose 1-epimerase</fullName>
        <ecNumber evidence="4 8">5.1.3.3</ecNumber>
    </recommendedName>
</protein>
<sequence>MKKEKFGTTKDGKEVTRYTLENANGMKVSFIDLGAVITNIWVPDRDGHLDDVVHGYDDVASYEVNEPSFGAPVGRCANRISDGHFVINGVEYKLDQNDSTNCLHSGYLRFNYMMYEAEYEKGDGEQVLTFSRVSPDGEQHFPGTFTYSITYHLTDDNELIIEYDGVSDADTVVNMTNHSYFNLGKGGHKGEQILNHEVKIFADRYNPVNDLLYPTGEFADVEGTPFDFREFKVIGTDVVSDKSSPDYFKGYDHNFVLEHEKGEVITAAICREPQTGRTLTVLTDQPGIQMYTAPELSGEHGKDGVIYGPSSAVCFETQNFPNAINTPEFPDIVLKAGEPYRHYTVFRFGTY</sequence>
<dbReference type="CDD" id="cd09019">
    <property type="entry name" value="galactose_mutarotase_like"/>
    <property type="match status" value="1"/>
</dbReference>
<dbReference type="PIRSF" id="PIRSF005096">
    <property type="entry name" value="GALM"/>
    <property type="match status" value="1"/>
</dbReference>
<dbReference type="InterPro" id="IPR014718">
    <property type="entry name" value="GH-type_carb-bd"/>
</dbReference>
<evidence type="ECO:0000256" key="1">
    <source>
        <dbReference type="ARBA" id="ARBA00001614"/>
    </source>
</evidence>
<dbReference type="RefSeq" id="WP_249296996.1">
    <property type="nucleotide sequence ID" value="NZ_JACRSX010000001.1"/>
</dbReference>
<keyword evidence="7 8" id="KW-0119">Carbohydrate metabolism</keyword>
<dbReference type="NCBIfam" id="NF008277">
    <property type="entry name" value="PRK11055.1"/>
    <property type="match status" value="1"/>
</dbReference>
<dbReference type="SUPFAM" id="SSF74650">
    <property type="entry name" value="Galactose mutarotase-like"/>
    <property type="match status" value="1"/>
</dbReference>
<dbReference type="InterPro" id="IPR018052">
    <property type="entry name" value="Ald1_epimerase_CS"/>
</dbReference>
<comment type="catalytic activity">
    <reaction evidence="1 8">
        <text>alpha-D-glucose = beta-D-glucose</text>
        <dbReference type="Rhea" id="RHEA:10264"/>
        <dbReference type="ChEBI" id="CHEBI:15903"/>
        <dbReference type="ChEBI" id="CHEBI:17925"/>
        <dbReference type="EC" id="5.1.3.3"/>
    </reaction>
</comment>
<dbReference type="PANTHER" id="PTHR10091">
    <property type="entry name" value="ALDOSE-1-EPIMERASE"/>
    <property type="match status" value="1"/>
</dbReference>
<accession>A0ABR7MY39</accession>
<keyword evidence="6 8" id="KW-0413">Isomerase</keyword>
<comment type="pathway">
    <text evidence="2 8">Carbohydrate metabolism; hexose metabolism.</text>
</comment>
<dbReference type="EC" id="5.1.3.3" evidence="4 8"/>
<name>A0ABR7MY39_9FIRM</name>
<evidence type="ECO:0000313" key="9">
    <source>
        <dbReference type="EMBL" id="MBC8561295.1"/>
    </source>
</evidence>
<evidence type="ECO:0000313" key="10">
    <source>
        <dbReference type="Proteomes" id="UP000606193"/>
    </source>
</evidence>
<gene>
    <name evidence="9" type="ORF">H8704_01375</name>
</gene>
<dbReference type="Pfam" id="PF01263">
    <property type="entry name" value="Aldose_epim"/>
    <property type="match status" value="1"/>
</dbReference>
<evidence type="ECO:0000256" key="2">
    <source>
        <dbReference type="ARBA" id="ARBA00005028"/>
    </source>
</evidence>
<evidence type="ECO:0000256" key="7">
    <source>
        <dbReference type="ARBA" id="ARBA00023277"/>
    </source>
</evidence>
<comment type="similarity">
    <text evidence="3 8">Belongs to the aldose epimerase family.</text>
</comment>
<dbReference type="InterPro" id="IPR015443">
    <property type="entry name" value="Aldose_1-epimerase"/>
</dbReference>
<proteinExistence type="inferred from homology"/>